<gene>
    <name evidence="3" type="ORF">Rhopal_002428-T1</name>
</gene>
<dbReference type="GO" id="GO:0030688">
    <property type="term" value="C:preribosome, small subunit precursor"/>
    <property type="evidence" value="ECO:0007669"/>
    <property type="project" value="TreeGrafter"/>
</dbReference>
<name>A0AAV5GJB4_9BASI</name>
<protein>
    <recommendedName>
        <fullName evidence="5">Protein LTV1</fullName>
    </recommendedName>
</protein>
<comment type="caution">
    <text evidence="3">The sequence shown here is derived from an EMBL/GenBank/DDBJ whole genome shotgun (WGS) entry which is preliminary data.</text>
</comment>
<comment type="similarity">
    <text evidence="1">Belongs to the LTV1 family.</text>
</comment>
<evidence type="ECO:0008006" key="5">
    <source>
        <dbReference type="Google" id="ProtNLM"/>
    </source>
</evidence>
<keyword evidence="4" id="KW-1185">Reference proteome</keyword>
<feature type="region of interest" description="Disordered" evidence="2">
    <location>
        <begin position="1"/>
        <end position="31"/>
    </location>
</feature>
<feature type="region of interest" description="Disordered" evidence="2">
    <location>
        <begin position="330"/>
        <end position="353"/>
    </location>
</feature>
<evidence type="ECO:0000256" key="2">
    <source>
        <dbReference type="SAM" id="MobiDB-lite"/>
    </source>
</evidence>
<dbReference type="Pfam" id="PF04180">
    <property type="entry name" value="LTV"/>
    <property type="match status" value="1"/>
</dbReference>
<evidence type="ECO:0000313" key="3">
    <source>
        <dbReference type="EMBL" id="GJN89442.1"/>
    </source>
</evidence>
<accession>A0AAV5GJB4</accession>
<dbReference type="PANTHER" id="PTHR21531:SF0">
    <property type="entry name" value="PROTEIN LTV1 HOMOLOG"/>
    <property type="match status" value="1"/>
</dbReference>
<evidence type="ECO:0000313" key="4">
    <source>
        <dbReference type="Proteomes" id="UP001342314"/>
    </source>
</evidence>
<dbReference type="GO" id="GO:0005829">
    <property type="term" value="C:cytosol"/>
    <property type="evidence" value="ECO:0007669"/>
    <property type="project" value="TreeGrafter"/>
</dbReference>
<proteinExistence type="inferred from homology"/>
<feature type="compositionally biased region" description="Acidic residues" evidence="2">
    <location>
        <begin position="533"/>
        <end position="550"/>
    </location>
</feature>
<feature type="region of interest" description="Disordered" evidence="2">
    <location>
        <begin position="499"/>
        <end position="627"/>
    </location>
</feature>
<evidence type="ECO:0000256" key="1">
    <source>
        <dbReference type="ARBA" id="ARBA00009078"/>
    </source>
</evidence>
<sequence>MAPSLWRRPGTKTFQLVHRSQRDPLINDPTASDRVLKAVDKRQKRKGDGATSYAASEFTGFDADEAEDAAAAAGDAAAYGIFYEDADSYDYMQHLRQVGTAGESYLVEAPVQNKQQKGAANKRNGGFELSEAALDRQNARHDGAFEMPEDALPSHPLDEVSYDSIMASKAPERGLQPDLDPSIREVLEALDDDAYAADDGTNTDEEDEFWGGVISGGQVGDASEQFWEDDEDAEEDATAGVVKGVRELALEGQGEDEPEGSWAAFKAFKAAGGAAAAGASDDEDDFASEGGDTIADLRATLANRPARRAATAAGSAFSMSSSAMVEKLYDESDDDSWGGSDYDSDEAASRVPQGAARADLEKIMDDFLSKYEVIGGKYREALQPLQGGTGATDASLAANASRLDRLRAEMAALDLGEAEEGEDPEMAARRREKERILAIVERQWKEENSRNKKERAPKITILEDERRDRWDCETVLSTYSNLSNHPRMLRLRDVRGPKPAQIKLDPKTGFPMVDGQAVLDARPNRRKGKEQEDTIMEEEDEKDDEEDEEDYALRETVKRPRDETAEDKKARKAAVKAERAARRQEKKTTKDAFSTEVKRQKRISGRRVADGAAADIRSGQDGVRRLA</sequence>
<dbReference type="InterPro" id="IPR007307">
    <property type="entry name" value="Ltv1"/>
</dbReference>
<reference evidence="3 4" key="1">
    <citation type="submission" date="2021-12" db="EMBL/GenBank/DDBJ databases">
        <title>High titer production of polyol ester of fatty acids by Rhodotorula paludigena BS15 towards product separation-free biomass refinery.</title>
        <authorList>
            <person name="Mano J."/>
            <person name="Ono H."/>
            <person name="Tanaka T."/>
            <person name="Naito K."/>
            <person name="Sushida H."/>
            <person name="Ike M."/>
            <person name="Tokuyasu K."/>
            <person name="Kitaoka M."/>
        </authorList>
    </citation>
    <scope>NUCLEOTIDE SEQUENCE [LARGE SCALE GENOMIC DNA]</scope>
    <source>
        <strain evidence="3 4">BS15</strain>
    </source>
</reference>
<dbReference type="GO" id="GO:0000056">
    <property type="term" value="P:ribosomal small subunit export from nucleus"/>
    <property type="evidence" value="ECO:0007669"/>
    <property type="project" value="TreeGrafter"/>
</dbReference>
<dbReference type="PANTHER" id="PTHR21531">
    <property type="entry name" value="LOW-TEMPERATURE VIABILITY PROTEIN LTV1-RELATED"/>
    <property type="match status" value="1"/>
</dbReference>
<organism evidence="3 4">
    <name type="scientific">Rhodotorula paludigena</name>
    <dbReference type="NCBI Taxonomy" id="86838"/>
    <lineage>
        <taxon>Eukaryota</taxon>
        <taxon>Fungi</taxon>
        <taxon>Dikarya</taxon>
        <taxon>Basidiomycota</taxon>
        <taxon>Pucciniomycotina</taxon>
        <taxon>Microbotryomycetes</taxon>
        <taxon>Sporidiobolales</taxon>
        <taxon>Sporidiobolaceae</taxon>
        <taxon>Rhodotorula</taxon>
    </lineage>
</organism>
<dbReference type="Proteomes" id="UP001342314">
    <property type="component" value="Unassembled WGS sequence"/>
</dbReference>
<dbReference type="EMBL" id="BQKY01000005">
    <property type="protein sequence ID" value="GJN89442.1"/>
    <property type="molecule type" value="Genomic_DNA"/>
</dbReference>
<dbReference type="GO" id="GO:0042274">
    <property type="term" value="P:ribosomal small subunit biogenesis"/>
    <property type="evidence" value="ECO:0007669"/>
    <property type="project" value="InterPro"/>
</dbReference>
<dbReference type="GO" id="GO:0005634">
    <property type="term" value="C:nucleus"/>
    <property type="evidence" value="ECO:0007669"/>
    <property type="project" value="TreeGrafter"/>
</dbReference>
<dbReference type="AlphaFoldDB" id="A0AAV5GJB4"/>
<feature type="compositionally biased region" description="Acidic residues" evidence="2">
    <location>
        <begin position="331"/>
        <end position="346"/>
    </location>
</feature>
<feature type="compositionally biased region" description="Basic and acidic residues" evidence="2">
    <location>
        <begin position="551"/>
        <end position="590"/>
    </location>
</feature>